<organism evidence="2 3">
    <name type="scientific">Candidatus Coprenecus avistercoris</name>
    <dbReference type="NCBI Taxonomy" id="2840730"/>
    <lineage>
        <taxon>Bacteria</taxon>
        <taxon>Pseudomonadati</taxon>
        <taxon>Bacteroidota</taxon>
        <taxon>Bacteroidia</taxon>
        <taxon>Bacteroidales</taxon>
        <taxon>Rikenellaceae</taxon>
        <taxon>Rikenellaceae incertae sedis</taxon>
        <taxon>Candidatus Coprenecus</taxon>
    </lineage>
</organism>
<protein>
    <submittedName>
        <fullName evidence="2">Uncharacterized protein</fullName>
    </submittedName>
</protein>
<evidence type="ECO:0000256" key="1">
    <source>
        <dbReference type="SAM" id="MobiDB-lite"/>
    </source>
</evidence>
<feature type="region of interest" description="Disordered" evidence="1">
    <location>
        <begin position="21"/>
        <end position="42"/>
    </location>
</feature>
<reference evidence="2" key="1">
    <citation type="submission" date="2020-10" db="EMBL/GenBank/DDBJ databases">
        <authorList>
            <person name="Gilroy R."/>
        </authorList>
    </citation>
    <scope>NUCLEOTIDE SEQUENCE</scope>
    <source>
        <strain evidence="2">ChiHjej13B12-12457</strain>
    </source>
</reference>
<evidence type="ECO:0000313" key="3">
    <source>
        <dbReference type="Proteomes" id="UP000886744"/>
    </source>
</evidence>
<dbReference type="Proteomes" id="UP000886744">
    <property type="component" value="Unassembled WGS sequence"/>
</dbReference>
<dbReference type="Gene3D" id="2.130.10.10">
    <property type="entry name" value="YVTN repeat-like/Quinoprotein amine dehydrogenase"/>
    <property type="match status" value="1"/>
</dbReference>
<dbReference type="InterPro" id="IPR015943">
    <property type="entry name" value="WD40/YVTN_repeat-like_dom_sf"/>
</dbReference>
<dbReference type="AlphaFoldDB" id="A0A9D1J5Q3"/>
<dbReference type="InterPro" id="IPR031815">
    <property type="entry name" value="DUF5074"/>
</dbReference>
<dbReference type="Pfam" id="PF16819">
    <property type="entry name" value="DUF5074"/>
    <property type="match status" value="1"/>
</dbReference>
<sequence length="422" mass="45595">MNSRNLPYILMTAAMLIAACTDNPSPDTQEGEDPDVPPVSGLTGYADPEGVLLLNGGEYTMENAFLTFIAADGTLENRVYASANASELGNDGVGMSMSEGKQYILCNDWRRAEGKENNGLLIVADAQTLRKEQSFSRAQMTFRHPVNGTMEEVDESLGGIAVLDSRNVFIFAQGVLRFDCSTGGLSLVEGSYEIGNMGTANTVESTVSPRGATVVDGRMYALAGGFWSSTALLEFSKGEDAVSRRLELGKGDLVSGMCRTEDGTLVAATYYRSRPNSGFLYFIDVESWSIVDQKTVTANISPGTHSNSGITRIGDYIYFTGAEESEFSSSLKTTLSRFSLGTGRTEKDIVDFRADEPDANILDCNVTGDSDSGLLYVAVSQENMEGLVPQSHILVYDCNVEPPQLVRKISGVTHYVRGIYPM</sequence>
<name>A0A9D1J5Q3_9BACT</name>
<evidence type="ECO:0000313" key="2">
    <source>
        <dbReference type="EMBL" id="HIR61897.1"/>
    </source>
</evidence>
<dbReference type="SUPFAM" id="SSF75011">
    <property type="entry name" value="3-carboxy-cis,cis-mucoante lactonizing enzyme"/>
    <property type="match status" value="1"/>
</dbReference>
<dbReference type="PROSITE" id="PS51257">
    <property type="entry name" value="PROKAR_LIPOPROTEIN"/>
    <property type="match status" value="1"/>
</dbReference>
<proteinExistence type="predicted"/>
<reference evidence="2" key="2">
    <citation type="journal article" date="2021" name="PeerJ">
        <title>Extensive microbial diversity within the chicken gut microbiome revealed by metagenomics and culture.</title>
        <authorList>
            <person name="Gilroy R."/>
            <person name="Ravi A."/>
            <person name="Getino M."/>
            <person name="Pursley I."/>
            <person name="Horton D.L."/>
            <person name="Alikhan N.F."/>
            <person name="Baker D."/>
            <person name="Gharbi K."/>
            <person name="Hall N."/>
            <person name="Watson M."/>
            <person name="Adriaenssens E.M."/>
            <person name="Foster-Nyarko E."/>
            <person name="Jarju S."/>
            <person name="Secka A."/>
            <person name="Antonio M."/>
            <person name="Oren A."/>
            <person name="Chaudhuri R.R."/>
            <person name="La Ragione R."/>
            <person name="Hildebrand F."/>
            <person name="Pallen M.J."/>
        </authorList>
    </citation>
    <scope>NUCLEOTIDE SEQUENCE</scope>
    <source>
        <strain evidence="2">ChiHjej13B12-12457</strain>
    </source>
</reference>
<accession>A0A9D1J5Q3</accession>
<dbReference type="EMBL" id="DVHI01000001">
    <property type="protein sequence ID" value="HIR61897.1"/>
    <property type="molecule type" value="Genomic_DNA"/>
</dbReference>
<comment type="caution">
    <text evidence="2">The sequence shown here is derived from an EMBL/GenBank/DDBJ whole genome shotgun (WGS) entry which is preliminary data.</text>
</comment>
<gene>
    <name evidence="2" type="ORF">IAC94_00015</name>
</gene>